<organism evidence="4 5">
    <name type="scientific">Chaetoceros tenuissimus</name>
    <dbReference type="NCBI Taxonomy" id="426638"/>
    <lineage>
        <taxon>Eukaryota</taxon>
        <taxon>Sar</taxon>
        <taxon>Stramenopiles</taxon>
        <taxon>Ochrophyta</taxon>
        <taxon>Bacillariophyta</taxon>
        <taxon>Coscinodiscophyceae</taxon>
        <taxon>Chaetocerotophycidae</taxon>
        <taxon>Chaetocerotales</taxon>
        <taxon>Chaetocerotaceae</taxon>
        <taxon>Chaetoceros</taxon>
    </lineage>
</organism>
<evidence type="ECO:0000256" key="1">
    <source>
        <dbReference type="SAM" id="MobiDB-lite"/>
    </source>
</evidence>
<feature type="compositionally biased region" description="Acidic residues" evidence="1">
    <location>
        <begin position="416"/>
        <end position="428"/>
    </location>
</feature>
<keyword evidence="2" id="KW-0812">Transmembrane</keyword>
<accession>A0AAD3HC33</accession>
<feature type="region of interest" description="Disordered" evidence="1">
    <location>
        <begin position="390"/>
        <end position="428"/>
    </location>
</feature>
<proteinExistence type="predicted"/>
<reference evidence="4 5" key="1">
    <citation type="journal article" date="2021" name="Sci. Rep.">
        <title>The genome of the diatom Chaetoceros tenuissimus carries an ancient integrated fragment of an extant virus.</title>
        <authorList>
            <person name="Hongo Y."/>
            <person name="Kimura K."/>
            <person name="Takaki Y."/>
            <person name="Yoshida Y."/>
            <person name="Baba S."/>
            <person name="Kobayashi G."/>
            <person name="Nagasaki K."/>
            <person name="Hano T."/>
            <person name="Tomaru Y."/>
        </authorList>
    </citation>
    <scope>NUCLEOTIDE SEQUENCE [LARGE SCALE GENOMIC DNA]</scope>
    <source>
        <strain evidence="4 5">NIES-3715</strain>
    </source>
</reference>
<comment type="caution">
    <text evidence="4">The sequence shown here is derived from an EMBL/GenBank/DDBJ whole genome shotgun (WGS) entry which is preliminary data.</text>
</comment>
<evidence type="ECO:0000313" key="5">
    <source>
        <dbReference type="Proteomes" id="UP001054902"/>
    </source>
</evidence>
<feature type="transmembrane region" description="Helical" evidence="2">
    <location>
        <begin position="320"/>
        <end position="339"/>
    </location>
</feature>
<evidence type="ECO:0000256" key="2">
    <source>
        <dbReference type="SAM" id="Phobius"/>
    </source>
</evidence>
<keyword evidence="2" id="KW-1133">Transmembrane helix</keyword>
<dbReference type="Proteomes" id="UP001054902">
    <property type="component" value="Unassembled WGS sequence"/>
</dbReference>
<feature type="compositionally biased region" description="Low complexity" evidence="1">
    <location>
        <begin position="76"/>
        <end position="135"/>
    </location>
</feature>
<keyword evidence="5" id="KW-1185">Reference proteome</keyword>
<keyword evidence="3" id="KW-0732">Signal</keyword>
<dbReference type="AlphaFoldDB" id="A0AAD3HC33"/>
<evidence type="ECO:0000256" key="3">
    <source>
        <dbReference type="SAM" id="SignalP"/>
    </source>
</evidence>
<feature type="chain" id="PRO_5042208078" evidence="3">
    <location>
        <begin position="22"/>
        <end position="428"/>
    </location>
</feature>
<dbReference type="EMBL" id="BLLK01000060">
    <property type="protein sequence ID" value="GFH58115.1"/>
    <property type="molecule type" value="Genomic_DNA"/>
</dbReference>
<evidence type="ECO:0000313" key="4">
    <source>
        <dbReference type="EMBL" id="GFH58115.1"/>
    </source>
</evidence>
<feature type="signal peptide" evidence="3">
    <location>
        <begin position="1"/>
        <end position="21"/>
    </location>
</feature>
<name>A0AAD3HC33_9STRA</name>
<keyword evidence="2" id="KW-0472">Membrane</keyword>
<feature type="region of interest" description="Disordered" evidence="1">
    <location>
        <begin position="54"/>
        <end position="135"/>
    </location>
</feature>
<gene>
    <name evidence="4" type="ORF">CTEN210_14591</name>
</gene>
<protein>
    <submittedName>
        <fullName evidence="4">Uncharacterized protein</fullName>
    </submittedName>
</protein>
<sequence length="428" mass="45314">MRISILSLVLALSLGAIEVSATTKIDSINSKKTELKGTPISSLKQDRDLYVNPCTGSISRDSNDDDTTGPCITDEPTNIPSSSPSISPTSTPSVSSRPTSSTAPSLIPSSSPTSIPTVSPTFAPSSKPSGSGYKSSCPGLSPGLGVTDDNVINVVFYYAMETDNTPTTDDANALLPAVEDLIAEKVADDLLAHCQNDVDTESDRRNLRRLEAVALAADPADEILEDTPCTPEDPNNQCYVVKGQMYVRVDASDSFGQVDQDVKITTKEIMSSSNLAVGNVKKISYVDNVSPVVKSGGEVSIGGADENKADSSKNIDISNIIIIGSACVAAAVLLGMGIIKRRSKDENDDESEGGNLFGDVSYETVSFPGINARDFDKSLNNDHRDHAALADKLDSIEEENESVYAESSCEISDSTNTDDDELEDIPIV</sequence>